<dbReference type="Proteomes" id="UP000238261">
    <property type="component" value="Unassembled WGS sequence"/>
</dbReference>
<evidence type="ECO:0000256" key="4">
    <source>
        <dbReference type="ARBA" id="ARBA00038388"/>
    </source>
</evidence>
<dbReference type="InterPro" id="IPR003593">
    <property type="entry name" value="AAA+_ATPase"/>
</dbReference>
<comment type="caution">
    <text evidence="6">The sequence shown here is derived from an EMBL/GenBank/DDBJ whole genome shotgun (WGS) entry which is preliminary data.</text>
</comment>
<dbReference type="OrthoDB" id="9783924at2"/>
<dbReference type="EMBL" id="MDEG01000002">
    <property type="protein sequence ID" value="PPU99296.1"/>
    <property type="molecule type" value="Genomic_DNA"/>
</dbReference>
<dbReference type="Pfam" id="PF00005">
    <property type="entry name" value="ABC_tran"/>
    <property type="match status" value="1"/>
</dbReference>
<evidence type="ECO:0000256" key="3">
    <source>
        <dbReference type="ARBA" id="ARBA00022840"/>
    </source>
</evidence>
<dbReference type="Gene3D" id="3.40.50.300">
    <property type="entry name" value="P-loop containing nucleotide triphosphate hydrolases"/>
    <property type="match status" value="1"/>
</dbReference>
<name>A0A2S7F1I4_9XANT</name>
<feature type="domain" description="ABC transporter" evidence="5">
    <location>
        <begin position="2"/>
        <end position="224"/>
    </location>
</feature>
<dbReference type="InterPro" id="IPR027417">
    <property type="entry name" value="P-loop_NTPase"/>
</dbReference>
<dbReference type="PROSITE" id="PS50893">
    <property type="entry name" value="ABC_TRANSPORTER_2"/>
    <property type="match status" value="1"/>
</dbReference>
<evidence type="ECO:0000256" key="1">
    <source>
        <dbReference type="ARBA" id="ARBA00022448"/>
    </source>
</evidence>
<dbReference type="PANTHER" id="PTHR42798">
    <property type="entry name" value="LIPOPROTEIN-RELEASING SYSTEM ATP-BINDING PROTEIN LOLD"/>
    <property type="match status" value="1"/>
</dbReference>
<dbReference type="InterPro" id="IPR017871">
    <property type="entry name" value="ABC_transporter-like_CS"/>
</dbReference>
<dbReference type="FunFam" id="3.40.50.300:FF:000032">
    <property type="entry name" value="Export ABC transporter ATP-binding protein"/>
    <property type="match status" value="1"/>
</dbReference>
<dbReference type="InterPro" id="IPR017911">
    <property type="entry name" value="MacB-like_ATP-bd"/>
</dbReference>
<dbReference type="RefSeq" id="WP_046978058.1">
    <property type="nucleotide sequence ID" value="NZ_CP043476.1"/>
</dbReference>
<dbReference type="SUPFAM" id="SSF52540">
    <property type="entry name" value="P-loop containing nucleoside triphosphate hydrolases"/>
    <property type="match status" value="1"/>
</dbReference>
<evidence type="ECO:0000256" key="2">
    <source>
        <dbReference type="ARBA" id="ARBA00022741"/>
    </source>
</evidence>
<evidence type="ECO:0000313" key="7">
    <source>
        <dbReference type="Proteomes" id="UP000238261"/>
    </source>
</evidence>
<dbReference type="SMART" id="SM00382">
    <property type="entry name" value="AAA"/>
    <property type="match status" value="1"/>
</dbReference>
<dbReference type="GO" id="GO:0016887">
    <property type="term" value="F:ATP hydrolysis activity"/>
    <property type="evidence" value="ECO:0007669"/>
    <property type="project" value="InterPro"/>
</dbReference>
<dbReference type="CDD" id="cd03255">
    <property type="entry name" value="ABC_MJ0796_LolCDE_FtsE"/>
    <property type="match status" value="1"/>
</dbReference>
<organism evidence="6 7">
    <name type="scientific">Xanthomonas hyacinthi</name>
    <dbReference type="NCBI Taxonomy" id="56455"/>
    <lineage>
        <taxon>Bacteria</taxon>
        <taxon>Pseudomonadati</taxon>
        <taxon>Pseudomonadota</taxon>
        <taxon>Gammaproteobacteria</taxon>
        <taxon>Lysobacterales</taxon>
        <taxon>Lysobacteraceae</taxon>
        <taxon>Xanthomonas</taxon>
    </lineage>
</organism>
<proteinExistence type="inferred from homology"/>
<dbReference type="PANTHER" id="PTHR42798:SF6">
    <property type="entry name" value="CELL DIVISION ATP-BINDING PROTEIN FTSE"/>
    <property type="match status" value="1"/>
</dbReference>
<keyword evidence="7" id="KW-1185">Reference proteome</keyword>
<dbReference type="InterPro" id="IPR003439">
    <property type="entry name" value="ABC_transporter-like_ATP-bd"/>
</dbReference>
<comment type="similarity">
    <text evidence="4">Belongs to the ABC transporter superfamily. Macrolide exporter (TC 3.A.1.122) family.</text>
</comment>
<protein>
    <submittedName>
        <fullName evidence="6">ABC transporter ATP-binding protein</fullName>
    </submittedName>
</protein>
<keyword evidence="1" id="KW-0813">Transport</keyword>
<dbReference type="PROSITE" id="PS00211">
    <property type="entry name" value="ABC_TRANSPORTER_1"/>
    <property type="match status" value="1"/>
</dbReference>
<dbReference type="GO" id="GO:1902495">
    <property type="term" value="C:transmembrane transporter complex"/>
    <property type="evidence" value="ECO:0007669"/>
    <property type="project" value="UniProtKB-ARBA"/>
</dbReference>
<accession>A0A2S7F1I4</accession>
<dbReference type="AlphaFoldDB" id="A0A2S7F1I4"/>
<evidence type="ECO:0000259" key="5">
    <source>
        <dbReference type="PROSITE" id="PS50893"/>
    </source>
</evidence>
<sequence>MITLTEVTRSYDLGEETTQVLRGINLHVNRNEYVAITGPSGSGKSTLLNILGCLDTPSSGRYSLNGKDVLCGSECELARIRSSEIGFVFQSFHLLPRLSILQNVEQPLVYHQVKKQERRSMALELLERVGLGNKSSHLPNQLSGGQRQRVAIARALVTHPSLLLADEPTGNLDTQTSLDVMTLFEDLHATGQTIILVTHEPDIAGRSNRIVRVVDGRIDSDSII</sequence>
<dbReference type="GO" id="GO:0022857">
    <property type="term" value="F:transmembrane transporter activity"/>
    <property type="evidence" value="ECO:0007669"/>
    <property type="project" value="UniProtKB-ARBA"/>
</dbReference>
<reference evidence="7" key="1">
    <citation type="submission" date="2016-08" db="EMBL/GenBank/DDBJ databases">
        <authorList>
            <person name="Merda D."/>
            <person name="Briand M."/>
            <person name="Taghouti G."/>
            <person name="Carrere S."/>
            <person name="Gouzy J."/>
            <person name="Portier P."/>
            <person name="Jacques M.-A."/>
            <person name="Fischer-Le Saux M."/>
        </authorList>
    </citation>
    <scope>NUCLEOTIDE SEQUENCE [LARGE SCALE GENOMIC DNA]</scope>
    <source>
        <strain evidence="7">CFBP1156</strain>
    </source>
</reference>
<keyword evidence="2" id="KW-0547">Nucleotide-binding</keyword>
<dbReference type="GO" id="GO:0005524">
    <property type="term" value="F:ATP binding"/>
    <property type="evidence" value="ECO:0007669"/>
    <property type="project" value="UniProtKB-KW"/>
</dbReference>
<evidence type="ECO:0000313" key="6">
    <source>
        <dbReference type="EMBL" id="PPU99296.1"/>
    </source>
</evidence>
<keyword evidence="3 6" id="KW-0067">ATP-binding</keyword>
<gene>
    <name evidence="6" type="ORF">XhyaCFBP1156_03230</name>
</gene>